<keyword evidence="2" id="KW-0217">Developmental protein</keyword>
<reference evidence="4 5" key="1">
    <citation type="journal article" date="2013" name="Front. Plant Sci.">
        <title>The Reference Genome of the Halophytic Plant Eutrema salsugineum.</title>
        <authorList>
            <person name="Yang R."/>
            <person name="Jarvis D.E."/>
            <person name="Chen H."/>
            <person name="Beilstein M.A."/>
            <person name="Grimwood J."/>
            <person name="Jenkins J."/>
            <person name="Shu S."/>
            <person name="Prochnik S."/>
            <person name="Xin M."/>
            <person name="Ma C."/>
            <person name="Schmutz J."/>
            <person name="Wing R.A."/>
            <person name="Mitchell-Olds T."/>
            <person name="Schumaker K.S."/>
            <person name="Wang X."/>
        </authorList>
    </citation>
    <scope>NUCLEOTIDE SEQUENCE [LARGE SCALE GENOMIC DNA]</scope>
</reference>
<dbReference type="KEGG" id="eus:EUTSA_v10012282mg"/>
<dbReference type="Proteomes" id="UP000030689">
    <property type="component" value="Unassembled WGS sequence"/>
</dbReference>
<dbReference type="PANTHER" id="PTHR31929">
    <property type="entry name" value="SAUR-LIKE AUXIN-RESPONSIVE PROTEIN FAMILY-RELATED"/>
    <property type="match status" value="1"/>
</dbReference>
<dbReference type="Pfam" id="PF02519">
    <property type="entry name" value="Auxin_inducible"/>
    <property type="match status" value="1"/>
</dbReference>
<evidence type="ECO:0000313" key="4">
    <source>
        <dbReference type="EMBL" id="ESQ30909.1"/>
    </source>
</evidence>
<accession>V4KI70</accession>
<dbReference type="GO" id="GO:0009733">
    <property type="term" value="P:response to auxin"/>
    <property type="evidence" value="ECO:0007669"/>
    <property type="project" value="InterPro"/>
</dbReference>
<evidence type="ECO:0000256" key="3">
    <source>
        <dbReference type="ARBA" id="ARBA00022604"/>
    </source>
</evidence>
<protein>
    <recommendedName>
        <fullName evidence="6">Auxin-responsive protein</fullName>
    </recommendedName>
</protein>
<keyword evidence="5" id="KW-1185">Reference proteome</keyword>
<dbReference type="InterPro" id="IPR003676">
    <property type="entry name" value="SAUR_fam"/>
</dbReference>
<dbReference type="AlphaFoldDB" id="V4KI70"/>
<comment type="similarity">
    <text evidence="1">Belongs to the ARG7 family.</text>
</comment>
<name>V4KI70_EUTSA</name>
<dbReference type="Gramene" id="ESQ30909">
    <property type="protein sequence ID" value="ESQ30909"/>
    <property type="gene ID" value="EUTSA_v10012282mg"/>
</dbReference>
<evidence type="ECO:0000256" key="2">
    <source>
        <dbReference type="ARBA" id="ARBA00022473"/>
    </source>
</evidence>
<evidence type="ECO:0000313" key="5">
    <source>
        <dbReference type="Proteomes" id="UP000030689"/>
    </source>
</evidence>
<organism evidence="4 5">
    <name type="scientific">Eutrema salsugineum</name>
    <name type="common">Saltwater cress</name>
    <name type="synonym">Sisymbrium salsugineum</name>
    <dbReference type="NCBI Taxonomy" id="72664"/>
    <lineage>
        <taxon>Eukaryota</taxon>
        <taxon>Viridiplantae</taxon>
        <taxon>Streptophyta</taxon>
        <taxon>Embryophyta</taxon>
        <taxon>Tracheophyta</taxon>
        <taxon>Spermatophyta</taxon>
        <taxon>Magnoliopsida</taxon>
        <taxon>eudicotyledons</taxon>
        <taxon>Gunneridae</taxon>
        <taxon>Pentapetalae</taxon>
        <taxon>rosids</taxon>
        <taxon>malvids</taxon>
        <taxon>Brassicales</taxon>
        <taxon>Brassicaceae</taxon>
        <taxon>Eutremeae</taxon>
        <taxon>Eutrema</taxon>
    </lineage>
</organism>
<gene>
    <name evidence="4" type="ORF">EUTSA_v10012282mg</name>
</gene>
<sequence length="94" mass="10494">FLAAKKILGGSVAGTMKETSAPYGFLAVHVGMNKQRYIDPFTYLNQPLFQNLLGKAKEDFGFTHPMSSLKIHCPENTYLNITSHSARSDLYKLL</sequence>
<evidence type="ECO:0008006" key="6">
    <source>
        <dbReference type="Google" id="ProtNLM"/>
    </source>
</evidence>
<dbReference type="STRING" id="72664.V4KI70"/>
<dbReference type="EMBL" id="KI517809">
    <property type="protein sequence ID" value="ESQ30909.1"/>
    <property type="molecule type" value="Genomic_DNA"/>
</dbReference>
<feature type="non-terminal residue" evidence="4">
    <location>
        <position position="1"/>
    </location>
</feature>
<keyword evidence="3" id="KW-0341">Growth regulation</keyword>
<evidence type="ECO:0000256" key="1">
    <source>
        <dbReference type="ARBA" id="ARBA00006974"/>
    </source>
</evidence>
<proteinExistence type="inferred from homology"/>